<keyword evidence="9 12" id="KW-0472">Membrane</keyword>
<feature type="transmembrane region" description="Helical" evidence="12">
    <location>
        <begin position="388"/>
        <end position="405"/>
    </location>
</feature>
<dbReference type="PROSITE" id="PS00194">
    <property type="entry name" value="THIOREDOXIN_1"/>
    <property type="match status" value="1"/>
</dbReference>
<dbReference type="InParanoid" id="A0A1Q3BK69"/>
<evidence type="ECO:0000256" key="11">
    <source>
        <dbReference type="ARBA" id="ARBA00023284"/>
    </source>
</evidence>
<evidence type="ECO:0000256" key="2">
    <source>
        <dbReference type="ARBA" id="ARBA00004127"/>
    </source>
</evidence>
<dbReference type="AlphaFoldDB" id="A0A1Q3BK69"/>
<dbReference type="InterPro" id="IPR004895">
    <property type="entry name" value="Prenylated_rab_accept_PRA1"/>
</dbReference>
<dbReference type="InterPro" id="IPR017937">
    <property type="entry name" value="Thioredoxin_CS"/>
</dbReference>
<reference evidence="15" key="1">
    <citation type="submission" date="2016-04" db="EMBL/GenBank/DDBJ databases">
        <title>Cephalotus genome sequencing.</title>
        <authorList>
            <person name="Fukushima K."/>
            <person name="Hasebe M."/>
            <person name="Fang X."/>
        </authorList>
    </citation>
    <scope>NUCLEOTIDE SEQUENCE [LARGE SCALE GENOMIC DNA]</scope>
    <source>
        <strain evidence="15">cv. St1</strain>
    </source>
</reference>
<evidence type="ECO:0000256" key="4">
    <source>
        <dbReference type="ARBA" id="ARBA00008987"/>
    </source>
</evidence>
<protein>
    <submittedName>
        <fullName evidence="14">Thioredoxin domain-containing protein/PRA1 domain-containing protein</fullName>
    </submittedName>
</protein>
<comment type="similarity">
    <text evidence="4">Belongs to the thioredoxin family.</text>
</comment>
<keyword evidence="15" id="KW-1185">Reference proteome</keyword>
<evidence type="ECO:0000256" key="9">
    <source>
        <dbReference type="ARBA" id="ARBA00023136"/>
    </source>
</evidence>
<keyword evidence="6 12" id="KW-0812">Transmembrane</keyword>
<gene>
    <name evidence="14" type="ORF">CFOL_v3_11821</name>
</gene>
<dbReference type="PROSITE" id="PS51352">
    <property type="entry name" value="THIOREDOXIN_2"/>
    <property type="match status" value="1"/>
</dbReference>
<dbReference type="Pfam" id="PF03208">
    <property type="entry name" value="PRA1"/>
    <property type="match status" value="1"/>
</dbReference>
<comment type="function">
    <text evidence="1">May be involved in both secretory and endocytic intracellular trafficking in the endosomal/prevacuolar compartments.</text>
</comment>
<dbReference type="GO" id="GO:0005794">
    <property type="term" value="C:Golgi apparatus"/>
    <property type="evidence" value="ECO:0007669"/>
    <property type="project" value="TreeGrafter"/>
</dbReference>
<keyword evidence="10" id="KW-1015">Disulfide bond</keyword>
<keyword evidence="8 12" id="KW-1133">Transmembrane helix</keyword>
<dbReference type="Proteomes" id="UP000187406">
    <property type="component" value="Unassembled WGS sequence"/>
</dbReference>
<feature type="transmembrane region" description="Helical" evidence="12">
    <location>
        <begin position="317"/>
        <end position="350"/>
    </location>
</feature>
<dbReference type="CDD" id="cd02947">
    <property type="entry name" value="TRX_family"/>
    <property type="match status" value="1"/>
</dbReference>
<accession>A0A1Q3BK69</accession>
<comment type="similarity">
    <text evidence="3">Belongs to the PRA1 family.</text>
</comment>
<evidence type="ECO:0000313" key="15">
    <source>
        <dbReference type="Proteomes" id="UP000187406"/>
    </source>
</evidence>
<sequence length="420" mass="47604">MADVVRLSSFHSLGFSSSSLLTSFASTLNSLQPGLPPNQSLVKRIYPLAYSSSSRDGGAGSLLARLCFEPRKQLLSFKVHATVAETNQPKWWEKNAGPNMVDIHSTQEFLSALSQAGDKLVIVEFYGTWCASCRALFPKLCRTAEEHPEILFLKVNFDENKPMCKSLNVKVLPFFHFYRGAHGLLESFSCSLAKFQKIKDAIENHKMVHHRHDPTTGAGSLKNDHSHFPPPAFLAFPFSLCARHLKMTTYGTIPTESPSSNLHFLWHAQEQIQSSIGTQRPWKEMIPLHAINPPKTFNNTIQRIRTNTEFFRMNYAVIMLFILFCTLLWHPISLIVFIIMMVAWLFLYFLRDEPLFIRGRVIDDRIVMVFLLMVTIVGLFFTNVTENVVIGLSIGVVVVLVHGLIRNTDDLFFVNDVEGV</sequence>
<evidence type="ECO:0000256" key="5">
    <source>
        <dbReference type="ARBA" id="ARBA00022448"/>
    </source>
</evidence>
<dbReference type="InterPro" id="IPR013766">
    <property type="entry name" value="Thioredoxin_domain"/>
</dbReference>
<comment type="caution">
    <text evidence="14">The sequence shown here is derived from an EMBL/GenBank/DDBJ whole genome shotgun (WGS) entry which is preliminary data.</text>
</comment>
<dbReference type="InterPro" id="IPR036249">
    <property type="entry name" value="Thioredoxin-like_sf"/>
</dbReference>
<keyword evidence="5" id="KW-0813">Transport</keyword>
<comment type="subcellular location">
    <subcellularLocation>
        <location evidence="2">Endomembrane system</location>
        <topology evidence="2">Multi-pass membrane protein</topology>
    </subcellularLocation>
</comment>
<name>A0A1Q3BK69_CEPFO</name>
<feature type="domain" description="Thioredoxin" evidence="13">
    <location>
        <begin position="68"/>
        <end position="207"/>
    </location>
</feature>
<evidence type="ECO:0000256" key="3">
    <source>
        <dbReference type="ARBA" id="ARBA00006483"/>
    </source>
</evidence>
<evidence type="ECO:0000256" key="8">
    <source>
        <dbReference type="ARBA" id="ARBA00022989"/>
    </source>
</evidence>
<evidence type="ECO:0000313" key="14">
    <source>
        <dbReference type="EMBL" id="GAV68318.1"/>
    </source>
</evidence>
<dbReference type="GO" id="GO:0005783">
    <property type="term" value="C:endoplasmic reticulum"/>
    <property type="evidence" value="ECO:0007669"/>
    <property type="project" value="TreeGrafter"/>
</dbReference>
<evidence type="ECO:0000256" key="1">
    <source>
        <dbReference type="ARBA" id="ARBA00002501"/>
    </source>
</evidence>
<evidence type="ECO:0000256" key="7">
    <source>
        <dbReference type="ARBA" id="ARBA00022982"/>
    </source>
</evidence>
<dbReference type="OrthoDB" id="2121326at2759"/>
<dbReference type="STRING" id="3775.A0A1Q3BK69"/>
<dbReference type="EMBL" id="BDDD01000628">
    <property type="protein sequence ID" value="GAV68318.1"/>
    <property type="molecule type" value="Genomic_DNA"/>
</dbReference>
<dbReference type="GO" id="GO:0016192">
    <property type="term" value="P:vesicle-mediated transport"/>
    <property type="evidence" value="ECO:0007669"/>
    <property type="project" value="UniProtKB-ARBA"/>
</dbReference>
<dbReference type="PANTHER" id="PTHR19317:SF76">
    <property type="entry name" value="PRA1 FAMILY PROTEIN C"/>
    <property type="match status" value="1"/>
</dbReference>
<evidence type="ECO:0000259" key="13">
    <source>
        <dbReference type="PROSITE" id="PS51352"/>
    </source>
</evidence>
<dbReference type="Gene3D" id="3.40.30.10">
    <property type="entry name" value="Glutaredoxin"/>
    <property type="match status" value="1"/>
</dbReference>
<evidence type="ECO:0000256" key="12">
    <source>
        <dbReference type="SAM" id="Phobius"/>
    </source>
</evidence>
<organism evidence="14 15">
    <name type="scientific">Cephalotus follicularis</name>
    <name type="common">Albany pitcher plant</name>
    <dbReference type="NCBI Taxonomy" id="3775"/>
    <lineage>
        <taxon>Eukaryota</taxon>
        <taxon>Viridiplantae</taxon>
        <taxon>Streptophyta</taxon>
        <taxon>Embryophyta</taxon>
        <taxon>Tracheophyta</taxon>
        <taxon>Spermatophyta</taxon>
        <taxon>Magnoliopsida</taxon>
        <taxon>eudicotyledons</taxon>
        <taxon>Gunneridae</taxon>
        <taxon>Pentapetalae</taxon>
        <taxon>rosids</taxon>
        <taxon>fabids</taxon>
        <taxon>Oxalidales</taxon>
        <taxon>Cephalotaceae</taxon>
        <taxon>Cephalotus</taxon>
    </lineage>
</organism>
<dbReference type="FunFam" id="3.40.30.10:FF:000199">
    <property type="entry name" value="Thioredoxin-like 1-2, chloroplastic"/>
    <property type="match status" value="1"/>
</dbReference>
<evidence type="ECO:0000256" key="6">
    <source>
        <dbReference type="ARBA" id="ARBA00022692"/>
    </source>
</evidence>
<feature type="non-terminal residue" evidence="14">
    <location>
        <position position="420"/>
    </location>
</feature>
<dbReference type="Pfam" id="PF00085">
    <property type="entry name" value="Thioredoxin"/>
    <property type="match status" value="1"/>
</dbReference>
<dbReference type="PANTHER" id="PTHR19317">
    <property type="entry name" value="PRENYLATED RAB ACCEPTOR 1-RELATED"/>
    <property type="match status" value="1"/>
</dbReference>
<feature type="transmembrane region" description="Helical" evidence="12">
    <location>
        <begin position="362"/>
        <end position="382"/>
    </location>
</feature>
<dbReference type="SUPFAM" id="SSF52833">
    <property type="entry name" value="Thioredoxin-like"/>
    <property type="match status" value="1"/>
</dbReference>
<keyword evidence="11" id="KW-0676">Redox-active center</keyword>
<proteinExistence type="inferred from homology"/>
<evidence type="ECO:0000256" key="10">
    <source>
        <dbReference type="ARBA" id="ARBA00023157"/>
    </source>
</evidence>
<keyword evidence="7" id="KW-0249">Electron transport</keyword>
<dbReference type="GO" id="GO:0009507">
    <property type="term" value="C:chloroplast"/>
    <property type="evidence" value="ECO:0007669"/>
    <property type="project" value="UniProtKB-ARBA"/>
</dbReference>